<dbReference type="RefSeq" id="WP_343071461.1">
    <property type="nucleotide sequence ID" value="NZ_JACHIV010000001.1"/>
</dbReference>
<feature type="compositionally biased region" description="Polar residues" evidence="1">
    <location>
        <begin position="203"/>
        <end position="216"/>
    </location>
</feature>
<protein>
    <recommendedName>
        <fullName evidence="4">Class I SAM-dependent methyltransferase</fullName>
    </recommendedName>
</protein>
<gene>
    <name evidence="2" type="ORF">BJ969_003550</name>
</gene>
<evidence type="ECO:0000313" key="2">
    <source>
        <dbReference type="EMBL" id="MBB5070462.1"/>
    </source>
</evidence>
<name>A0A840NMZ0_9PSEU</name>
<keyword evidence="3" id="KW-1185">Reference proteome</keyword>
<dbReference type="AlphaFoldDB" id="A0A840NMZ0"/>
<evidence type="ECO:0008006" key="4">
    <source>
        <dbReference type="Google" id="ProtNLM"/>
    </source>
</evidence>
<feature type="region of interest" description="Disordered" evidence="1">
    <location>
        <begin position="202"/>
        <end position="223"/>
    </location>
</feature>
<accession>A0A840NMZ0</accession>
<dbReference type="Proteomes" id="UP000580474">
    <property type="component" value="Unassembled WGS sequence"/>
</dbReference>
<evidence type="ECO:0000256" key="1">
    <source>
        <dbReference type="SAM" id="MobiDB-lite"/>
    </source>
</evidence>
<dbReference type="EMBL" id="JACHIV010000001">
    <property type="protein sequence ID" value="MBB5070462.1"/>
    <property type="molecule type" value="Genomic_DNA"/>
</dbReference>
<organism evidence="2 3">
    <name type="scientific">Saccharopolyspora gloriosae</name>
    <dbReference type="NCBI Taxonomy" id="455344"/>
    <lineage>
        <taxon>Bacteria</taxon>
        <taxon>Bacillati</taxon>
        <taxon>Actinomycetota</taxon>
        <taxon>Actinomycetes</taxon>
        <taxon>Pseudonocardiales</taxon>
        <taxon>Pseudonocardiaceae</taxon>
        <taxon>Saccharopolyspora</taxon>
    </lineage>
</organism>
<sequence>MWAPTAPVDPALAWPAALIRQITTAFTEPGARVGLLPWPRTETTENTPELDEQADDALAAIDRTGRVAVLDQVPSPGTAAARAVSRPFWDGLIAPDAHHTALTPEPADAVCGLAADVSDADLDLIITSLDPKASGDAVTDLVALHAARRLRTGGTLAVLTHSNQHDGVLVDPTGSVVAAGQNADLLYLQHLVVLHTPLHRHPLTSTETATPNSTAEGRTGRVAPHRRIHSDLLVFAQPTDHADGEHP</sequence>
<reference evidence="2 3" key="1">
    <citation type="submission" date="2020-08" db="EMBL/GenBank/DDBJ databases">
        <title>Sequencing the genomes of 1000 actinobacteria strains.</title>
        <authorList>
            <person name="Klenk H.-P."/>
        </authorList>
    </citation>
    <scope>NUCLEOTIDE SEQUENCE [LARGE SCALE GENOMIC DNA]</scope>
    <source>
        <strain evidence="2 3">DSM 45582</strain>
    </source>
</reference>
<proteinExistence type="predicted"/>
<comment type="caution">
    <text evidence="2">The sequence shown here is derived from an EMBL/GenBank/DDBJ whole genome shotgun (WGS) entry which is preliminary data.</text>
</comment>
<evidence type="ECO:0000313" key="3">
    <source>
        <dbReference type="Proteomes" id="UP000580474"/>
    </source>
</evidence>